<sequence length="350" mass="38653">MTEIREPMRLPSLGALRVFEAAARYESFSRAATELFVTHGAVSHQMRTLEEELGVPLFERRGKRVTLTHAGRAYAERVREALDQIAQATHQLRAGNRDNRLAISTMPSFAARWLTPHIGTFIEKHPELEVELFSSPALVDFAREEVDVALRMGSGNYPGLYVEKLLDDVFFPVCSPSFNGGRLPRTLAEMAGMTLLRSEGEAWKPWFDAAGMEGFVEPRGGLMFQDSSLLLQATAAGQGIALIRPTLAFNDLMTGRVVRLFETTIPCPWKLLLRMSAQRAADNEDAGVSRLAAARDRGVQAQARAVDGRQQRLPRARGQGVMPPRRAMQNAPAGPGRLLCDARAGFRARS</sequence>
<keyword evidence="4" id="KW-0804">Transcription</keyword>
<dbReference type="InterPro" id="IPR036390">
    <property type="entry name" value="WH_DNA-bd_sf"/>
</dbReference>
<evidence type="ECO:0000256" key="4">
    <source>
        <dbReference type="ARBA" id="ARBA00023163"/>
    </source>
</evidence>
<proteinExistence type="inferred from homology"/>
<dbReference type="InterPro" id="IPR005119">
    <property type="entry name" value="LysR_subst-bd"/>
</dbReference>
<dbReference type="Pfam" id="PF03466">
    <property type="entry name" value="LysR_substrate"/>
    <property type="match status" value="1"/>
</dbReference>
<keyword evidence="2" id="KW-0805">Transcription regulation</keyword>
<dbReference type="CDD" id="cd08432">
    <property type="entry name" value="PBP2_GcdR_TrpI_HvrB_AmpR_like"/>
    <property type="match status" value="1"/>
</dbReference>
<evidence type="ECO:0000256" key="3">
    <source>
        <dbReference type="ARBA" id="ARBA00023125"/>
    </source>
</evidence>
<dbReference type="Gene3D" id="3.40.190.10">
    <property type="entry name" value="Periplasmic binding protein-like II"/>
    <property type="match status" value="2"/>
</dbReference>
<name>A0ABN9KF06_9RALS</name>
<dbReference type="InterPro" id="IPR000847">
    <property type="entry name" value="LysR_HTH_N"/>
</dbReference>
<evidence type="ECO:0000259" key="6">
    <source>
        <dbReference type="PROSITE" id="PS50931"/>
    </source>
</evidence>
<evidence type="ECO:0000313" key="7">
    <source>
        <dbReference type="EMBL" id="CAJ0883604.1"/>
    </source>
</evidence>
<reference evidence="7 8" key="1">
    <citation type="submission" date="2023-07" db="EMBL/GenBank/DDBJ databases">
        <authorList>
            <person name="Peeters C."/>
        </authorList>
    </citation>
    <scope>NUCLEOTIDE SEQUENCE [LARGE SCALE GENOMIC DNA]</scope>
    <source>
        <strain evidence="7 8">R-77569</strain>
    </source>
</reference>
<dbReference type="PROSITE" id="PS50931">
    <property type="entry name" value="HTH_LYSR"/>
    <property type="match status" value="1"/>
</dbReference>
<feature type="domain" description="HTH lysR-type" evidence="6">
    <location>
        <begin position="11"/>
        <end position="68"/>
    </location>
</feature>
<gene>
    <name evidence="7" type="primary">gcvA_6</name>
    <name evidence="7" type="ORF">R77569_03460</name>
</gene>
<dbReference type="Proteomes" id="UP001190452">
    <property type="component" value="Unassembled WGS sequence"/>
</dbReference>
<dbReference type="PRINTS" id="PR00039">
    <property type="entry name" value="HTHLYSR"/>
</dbReference>
<comment type="similarity">
    <text evidence="1">Belongs to the LysR transcriptional regulatory family.</text>
</comment>
<dbReference type="SUPFAM" id="SSF46785">
    <property type="entry name" value="Winged helix' DNA-binding domain"/>
    <property type="match status" value="1"/>
</dbReference>
<dbReference type="InterPro" id="IPR036388">
    <property type="entry name" value="WH-like_DNA-bd_sf"/>
</dbReference>
<dbReference type="EMBL" id="CAUDKV010000016">
    <property type="protein sequence ID" value="CAJ0883604.1"/>
    <property type="molecule type" value="Genomic_DNA"/>
</dbReference>
<dbReference type="Gene3D" id="1.10.10.10">
    <property type="entry name" value="Winged helix-like DNA-binding domain superfamily/Winged helix DNA-binding domain"/>
    <property type="match status" value="1"/>
</dbReference>
<dbReference type="InterPro" id="IPR058163">
    <property type="entry name" value="LysR-type_TF_proteobact-type"/>
</dbReference>
<dbReference type="PANTHER" id="PTHR30537">
    <property type="entry name" value="HTH-TYPE TRANSCRIPTIONAL REGULATOR"/>
    <property type="match status" value="1"/>
</dbReference>
<evidence type="ECO:0000256" key="1">
    <source>
        <dbReference type="ARBA" id="ARBA00009437"/>
    </source>
</evidence>
<dbReference type="SUPFAM" id="SSF53850">
    <property type="entry name" value="Periplasmic binding protein-like II"/>
    <property type="match status" value="1"/>
</dbReference>
<evidence type="ECO:0000256" key="2">
    <source>
        <dbReference type="ARBA" id="ARBA00023015"/>
    </source>
</evidence>
<feature type="region of interest" description="Disordered" evidence="5">
    <location>
        <begin position="299"/>
        <end position="334"/>
    </location>
</feature>
<evidence type="ECO:0000256" key="5">
    <source>
        <dbReference type="SAM" id="MobiDB-lite"/>
    </source>
</evidence>
<comment type="caution">
    <text evidence="7">The sequence shown here is derived from an EMBL/GenBank/DDBJ whole genome shotgun (WGS) entry which is preliminary data.</text>
</comment>
<keyword evidence="3" id="KW-0238">DNA-binding</keyword>
<organism evidence="7 8">
    <name type="scientific">Ralstonia mannitolilytica</name>
    <dbReference type="NCBI Taxonomy" id="105219"/>
    <lineage>
        <taxon>Bacteria</taxon>
        <taxon>Pseudomonadati</taxon>
        <taxon>Pseudomonadota</taxon>
        <taxon>Betaproteobacteria</taxon>
        <taxon>Burkholderiales</taxon>
        <taxon>Burkholderiaceae</taxon>
        <taxon>Ralstonia</taxon>
    </lineage>
</organism>
<dbReference type="Pfam" id="PF00126">
    <property type="entry name" value="HTH_1"/>
    <property type="match status" value="1"/>
</dbReference>
<accession>A0ABN9KF06</accession>
<keyword evidence="8" id="KW-1185">Reference proteome</keyword>
<evidence type="ECO:0000313" key="8">
    <source>
        <dbReference type="Proteomes" id="UP001190452"/>
    </source>
</evidence>
<dbReference type="NCBIfam" id="NF008352">
    <property type="entry name" value="PRK11139.1"/>
    <property type="match status" value="1"/>
</dbReference>
<protein>
    <submittedName>
        <fullName evidence="7">Glycine cleavage system transcriptional activator</fullName>
    </submittedName>
</protein>
<dbReference type="PANTHER" id="PTHR30537:SF79">
    <property type="entry name" value="TRANSCRIPTIONAL REGULATOR-RELATED"/>
    <property type="match status" value="1"/>
</dbReference>